<dbReference type="Proteomes" id="UP001552427">
    <property type="component" value="Unassembled WGS sequence"/>
</dbReference>
<dbReference type="EMBL" id="JBFARM010000003">
    <property type="protein sequence ID" value="MEV4285654.1"/>
    <property type="molecule type" value="Genomic_DNA"/>
</dbReference>
<dbReference type="InterPro" id="IPR004370">
    <property type="entry name" value="4-OT-like_dom"/>
</dbReference>
<dbReference type="RefSeq" id="WP_364446577.1">
    <property type="nucleotide sequence ID" value="NZ_JBFARM010000003.1"/>
</dbReference>
<feature type="domain" description="4-oxalocrotonate tautomerase-like" evidence="2">
    <location>
        <begin position="2"/>
        <end position="58"/>
    </location>
</feature>
<gene>
    <name evidence="3" type="ORF">AB0K40_09115</name>
</gene>
<evidence type="ECO:0000313" key="3">
    <source>
        <dbReference type="EMBL" id="MEV4285654.1"/>
    </source>
</evidence>
<dbReference type="SUPFAM" id="SSF55331">
    <property type="entry name" value="Tautomerase/MIF"/>
    <property type="match status" value="1"/>
</dbReference>
<accession>A0ABV3GZF3</accession>
<protein>
    <submittedName>
        <fullName evidence="3">Tautomerase family protein</fullName>
    </submittedName>
</protein>
<dbReference type="Gene3D" id="3.30.429.10">
    <property type="entry name" value="Macrophage Migration Inhibitory Factor"/>
    <property type="match status" value="2"/>
</dbReference>
<comment type="caution">
    <text evidence="3">The sequence shown here is derived from an EMBL/GenBank/DDBJ whole genome shotgun (WGS) entry which is preliminary data.</text>
</comment>
<name>A0ABV3GZF3_9ACTN</name>
<dbReference type="Pfam" id="PF01361">
    <property type="entry name" value="Tautomerase"/>
    <property type="match status" value="1"/>
</dbReference>
<evidence type="ECO:0000259" key="2">
    <source>
        <dbReference type="Pfam" id="PF01361"/>
    </source>
</evidence>
<keyword evidence="4" id="KW-1185">Reference proteome</keyword>
<keyword evidence="1" id="KW-0413">Isomerase</keyword>
<reference evidence="3 4" key="1">
    <citation type="submission" date="2024-06" db="EMBL/GenBank/DDBJ databases">
        <title>The Natural Products Discovery Center: Release of the First 8490 Sequenced Strains for Exploring Actinobacteria Biosynthetic Diversity.</title>
        <authorList>
            <person name="Kalkreuter E."/>
            <person name="Kautsar S.A."/>
            <person name="Yang D."/>
            <person name="Bader C.D."/>
            <person name="Teijaro C.N."/>
            <person name="Fluegel L."/>
            <person name="Davis C.M."/>
            <person name="Simpson J.R."/>
            <person name="Lauterbach L."/>
            <person name="Steele A.D."/>
            <person name="Gui C."/>
            <person name="Meng S."/>
            <person name="Li G."/>
            <person name="Viehrig K."/>
            <person name="Ye F."/>
            <person name="Su P."/>
            <person name="Kiefer A.F."/>
            <person name="Nichols A."/>
            <person name="Cepeda A.J."/>
            <person name="Yan W."/>
            <person name="Fan B."/>
            <person name="Jiang Y."/>
            <person name="Adhikari A."/>
            <person name="Zheng C.-J."/>
            <person name="Schuster L."/>
            <person name="Cowan T.M."/>
            <person name="Smanski M.J."/>
            <person name="Chevrette M.G."/>
            <person name="De Carvalho L.P.S."/>
            <person name="Shen B."/>
        </authorList>
    </citation>
    <scope>NUCLEOTIDE SEQUENCE [LARGE SCALE GENOMIC DNA]</scope>
    <source>
        <strain evidence="3 4">NPDC049574</strain>
    </source>
</reference>
<dbReference type="InterPro" id="IPR014347">
    <property type="entry name" value="Tautomerase/MIF_sf"/>
</dbReference>
<proteinExistence type="predicted"/>
<evidence type="ECO:0000256" key="1">
    <source>
        <dbReference type="ARBA" id="ARBA00023235"/>
    </source>
</evidence>
<organism evidence="3 4">
    <name type="scientific">Nonomuraea bangladeshensis</name>
    <dbReference type="NCBI Taxonomy" id="404385"/>
    <lineage>
        <taxon>Bacteria</taxon>
        <taxon>Bacillati</taxon>
        <taxon>Actinomycetota</taxon>
        <taxon>Actinomycetes</taxon>
        <taxon>Streptosporangiales</taxon>
        <taxon>Streptosporangiaceae</taxon>
        <taxon>Nonomuraea</taxon>
    </lineage>
</organism>
<sequence length="131" mass="13667">MPHLTVRALEPQLQGNETALIAALTDAVVSVYGEWARDIAVIHLDGVPPGRWGLRGKPADEAAPAITFGVREAAFTRPDSDEIADRLVRTVTDAVAGVLGAHLRDSIAVELVATPAGRTGIGGVIVDRQAG</sequence>
<evidence type="ECO:0000313" key="4">
    <source>
        <dbReference type="Proteomes" id="UP001552427"/>
    </source>
</evidence>